<sequence>MHVRFETPSGMVVSAYVPLAVNSASAIAELREALENLGPVAQFAGAMAAGEVPDVVLSAFFYSAGTWNLGWWASPGQVYISPWFSENYPDPQRFLGHPALADVIEPSAPLQDLRLPPHESG</sequence>
<proteinExistence type="predicted"/>
<organism evidence="1 2">
    <name type="scientific">Micromonospora qiuiae</name>
    <dbReference type="NCBI Taxonomy" id="502268"/>
    <lineage>
        <taxon>Bacteria</taxon>
        <taxon>Bacillati</taxon>
        <taxon>Actinomycetota</taxon>
        <taxon>Actinomycetes</taxon>
        <taxon>Micromonosporales</taxon>
        <taxon>Micromonosporaceae</taxon>
        <taxon>Micromonospora</taxon>
    </lineage>
</organism>
<evidence type="ECO:0000313" key="1">
    <source>
        <dbReference type="EMBL" id="GIJ30643.1"/>
    </source>
</evidence>
<dbReference type="EMBL" id="BOPC01000127">
    <property type="protein sequence ID" value="GIJ30643.1"/>
    <property type="molecule type" value="Genomic_DNA"/>
</dbReference>
<keyword evidence="2" id="KW-1185">Reference proteome</keyword>
<gene>
    <name evidence="1" type="ORF">Vqi01_58050</name>
</gene>
<dbReference type="Proteomes" id="UP000653076">
    <property type="component" value="Unassembled WGS sequence"/>
</dbReference>
<accession>A0ABQ4JJ49</accession>
<protein>
    <submittedName>
        <fullName evidence="1">Uncharacterized protein</fullName>
    </submittedName>
</protein>
<comment type="caution">
    <text evidence="1">The sequence shown here is derived from an EMBL/GenBank/DDBJ whole genome shotgun (WGS) entry which is preliminary data.</text>
</comment>
<evidence type="ECO:0000313" key="2">
    <source>
        <dbReference type="Proteomes" id="UP000653076"/>
    </source>
</evidence>
<name>A0ABQ4JJ49_9ACTN</name>
<reference evidence="1 2" key="1">
    <citation type="submission" date="2021-01" db="EMBL/GenBank/DDBJ databases">
        <title>Whole genome shotgun sequence of Verrucosispora qiuiae NBRC 106684.</title>
        <authorList>
            <person name="Komaki H."/>
            <person name="Tamura T."/>
        </authorList>
    </citation>
    <scope>NUCLEOTIDE SEQUENCE [LARGE SCALE GENOMIC DNA]</scope>
    <source>
        <strain evidence="1 2">NBRC 106684</strain>
    </source>
</reference>